<dbReference type="InterPro" id="IPR002156">
    <property type="entry name" value="RNaseH_domain"/>
</dbReference>
<dbReference type="AlphaFoldDB" id="A0AAQ3K8N8"/>
<protein>
    <recommendedName>
        <fullName evidence="6">Reverse transcriptase domain-containing protein</fullName>
    </recommendedName>
</protein>
<dbReference type="PANTHER" id="PTHR31635:SF196">
    <property type="entry name" value="REVERSE TRANSCRIPTASE DOMAIN-CONTAINING PROTEIN-RELATED"/>
    <property type="match status" value="1"/>
</dbReference>
<feature type="domain" description="RNase H type-1" evidence="3">
    <location>
        <begin position="377"/>
        <end position="459"/>
    </location>
</feature>
<dbReference type="SUPFAM" id="SSF53098">
    <property type="entry name" value="Ribonuclease H-like"/>
    <property type="match status" value="1"/>
</dbReference>
<evidence type="ECO:0000259" key="2">
    <source>
        <dbReference type="Pfam" id="PF00078"/>
    </source>
</evidence>
<evidence type="ECO:0000313" key="4">
    <source>
        <dbReference type="EMBL" id="WOL03910.1"/>
    </source>
</evidence>
<dbReference type="InterPro" id="IPR012337">
    <property type="entry name" value="RNaseH-like_sf"/>
</dbReference>
<evidence type="ECO:0000313" key="5">
    <source>
        <dbReference type="Proteomes" id="UP001327560"/>
    </source>
</evidence>
<dbReference type="InterPro" id="IPR036397">
    <property type="entry name" value="RNaseH_sf"/>
</dbReference>
<dbReference type="GO" id="GO:0004523">
    <property type="term" value="F:RNA-DNA hybrid ribonuclease activity"/>
    <property type="evidence" value="ECO:0007669"/>
    <property type="project" value="InterPro"/>
</dbReference>
<sequence length="466" mass="54150">MAESRFDIKVDHLQRISSDHRPILVNAGKGRKKAYGGKGFIFEHFLFEYPSLRNTVENCWNNGGEEENFSEKLNSLKVDLQEWNRKEVGQLERNLKRSLESLKKLEEAGEKGLYWETIKQKLKEEMDEFHRTAQLVEGWNDTLLVMIQKKEKASKVTEFRPIALCNVVYEIVAKTIANRIRPLLGKIISKEQAAFIPGRQLHDNILILNEIVNSFYSLKARNPYIILKIDLQKAYDRELEKYGKVKELLNGEKWDSKVLTYCFGELKNRIESIIVDELEGEDRWIWTVSLWGLSKNRNEYKHKGVGKSLKKNFQNALVCMGEYNNVSERGGNRMADSGKCLRRSEESGLISDERVDLFCDAAWRSRKEMCCGFFSYWKDNCMLAGSHVDVAENPLQAKLKAIWFGMDNARRKGVKKLKVYSDCDRATRILNGEFEAPWESLWLKKKIDRLARDFENISWGSYQEGA</sequence>
<dbReference type="Pfam" id="PF00078">
    <property type="entry name" value="RVT_1"/>
    <property type="match status" value="1"/>
</dbReference>
<dbReference type="GO" id="GO:0003676">
    <property type="term" value="F:nucleic acid binding"/>
    <property type="evidence" value="ECO:0007669"/>
    <property type="project" value="InterPro"/>
</dbReference>
<gene>
    <name evidence="4" type="ORF">Cni_G12630</name>
</gene>
<dbReference type="Gene3D" id="3.30.420.10">
    <property type="entry name" value="Ribonuclease H-like superfamily/Ribonuclease H"/>
    <property type="match status" value="1"/>
</dbReference>
<feature type="domain" description="Reverse transcriptase" evidence="2">
    <location>
        <begin position="148"/>
        <end position="237"/>
    </location>
</feature>
<accession>A0AAQ3K8N8</accession>
<dbReference type="EMBL" id="CP136893">
    <property type="protein sequence ID" value="WOL03910.1"/>
    <property type="molecule type" value="Genomic_DNA"/>
</dbReference>
<name>A0AAQ3K8N8_9LILI</name>
<dbReference type="PANTHER" id="PTHR31635">
    <property type="entry name" value="REVERSE TRANSCRIPTASE DOMAIN-CONTAINING PROTEIN-RELATED"/>
    <property type="match status" value="1"/>
</dbReference>
<dbReference type="InterPro" id="IPR000477">
    <property type="entry name" value="RT_dom"/>
</dbReference>
<keyword evidence="1" id="KW-0175">Coiled coil</keyword>
<evidence type="ECO:0000259" key="3">
    <source>
        <dbReference type="Pfam" id="PF13456"/>
    </source>
</evidence>
<reference evidence="4 5" key="1">
    <citation type="submission" date="2023-10" db="EMBL/GenBank/DDBJ databases">
        <title>Chromosome-scale genome assembly provides insights into flower coloration mechanisms of Canna indica.</title>
        <authorList>
            <person name="Li C."/>
        </authorList>
    </citation>
    <scope>NUCLEOTIDE SEQUENCE [LARGE SCALE GENOMIC DNA]</scope>
    <source>
        <tissue evidence="4">Flower</tissue>
    </source>
</reference>
<feature type="coiled-coil region" evidence="1">
    <location>
        <begin position="66"/>
        <end position="108"/>
    </location>
</feature>
<organism evidence="4 5">
    <name type="scientific">Canna indica</name>
    <name type="common">Indian-shot</name>
    <dbReference type="NCBI Taxonomy" id="4628"/>
    <lineage>
        <taxon>Eukaryota</taxon>
        <taxon>Viridiplantae</taxon>
        <taxon>Streptophyta</taxon>
        <taxon>Embryophyta</taxon>
        <taxon>Tracheophyta</taxon>
        <taxon>Spermatophyta</taxon>
        <taxon>Magnoliopsida</taxon>
        <taxon>Liliopsida</taxon>
        <taxon>Zingiberales</taxon>
        <taxon>Cannaceae</taxon>
        <taxon>Canna</taxon>
    </lineage>
</organism>
<dbReference type="Proteomes" id="UP001327560">
    <property type="component" value="Chromosome 4"/>
</dbReference>
<keyword evidence="5" id="KW-1185">Reference proteome</keyword>
<proteinExistence type="predicted"/>
<evidence type="ECO:0008006" key="6">
    <source>
        <dbReference type="Google" id="ProtNLM"/>
    </source>
</evidence>
<dbReference type="Pfam" id="PF13456">
    <property type="entry name" value="RVT_3"/>
    <property type="match status" value="1"/>
</dbReference>
<evidence type="ECO:0000256" key="1">
    <source>
        <dbReference type="SAM" id="Coils"/>
    </source>
</evidence>